<keyword evidence="1" id="KW-0805">Transcription regulation</keyword>
<dbReference type="RefSeq" id="WP_203007192.1">
    <property type="nucleotide sequence ID" value="NZ_JADWYU010000073.1"/>
</dbReference>
<feature type="domain" description="SIS" evidence="5">
    <location>
        <begin position="131"/>
        <end position="273"/>
    </location>
</feature>
<dbReference type="InterPro" id="IPR046348">
    <property type="entry name" value="SIS_dom_sf"/>
</dbReference>
<dbReference type="PROSITE" id="PS51071">
    <property type="entry name" value="HTH_RPIR"/>
    <property type="match status" value="1"/>
</dbReference>
<dbReference type="Proteomes" id="UP000604475">
    <property type="component" value="Unassembled WGS sequence"/>
</dbReference>
<dbReference type="InterPro" id="IPR000281">
    <property type="entry name" value="HTH_RpiR"/>
</dbReference>
<dbReference type="Pfam" id="PF01380">
    <property type="entry name" value="SIS"/>
    <property type="match status" value="1"/>
</dbReference>
<evidence type="ECO:0000256" key="2">
    <source>
        <dbReference type="ARBA" id="ARBA00023125"/>
    </source>
</evidence>
<comment type="caution">
    <text evidence="6">The sequence shown here is derived from an EMBL/GenBank/DDBJ whole genome shotgun (WGS) entry which is preliminary data.</text>
</comment>
<dbReference type="Gene3D" id="3.40.50.10490">
    <property type="entry name" value="Glucose-6-phosphate isomerase like protein, domain 1"/>
    <property type="match status" value="1"/>
</dbReference>
<protein>
    <submittedName>
        <fullName evidence="6">MurR/RpiR family transcriptional regulator</fullName>
    </submittedName>
</protein>
<sequence length="299" mass="31083">MVSSPPPSTGSLFATIRATLPTLIPSERRVAEACLLRPDEVVEWSAAQLAAAAEVSAATVVRACQSMGFRGFQQLRMAFAREAGAAGARPNVREPGPEDPPEQILDTVFEVAAAVLADSLAALDRSRLGPAVDLLDRAQRVLVVGNGGSSPVAQDAALRLMSGGRPAEAPLDAQTQQVAANSLTPADACLVISSSGVNELTARTAEIARGRGASIILITSYAAGPLTGLADVSLVVGVPHWPLGSDLLSGRLGSMLLIMTLQLAMTLRRQSAPGMSAEQLRELLNGMLINPRPSDERPA</sequence>
<evidence type="ECO:0000313" key="6">
    <source>
        <dbReference type="EMBL" id="MBL7627790.1"/>
    </source>
</evidence>
<dbReference type="EMBL" id="JAEACQ010000163">
    <property type="protein sequence ID" value="MBL7627790.1"/>
    <property type="molecule type" value="Genomic_DNA"/>
</dbReference>
<accession>A0A937RF17</accession>
<dbReference type="Gene3D" id="1.10.10.10">
    <property type="entry name" value="Winged helix-like DNA-binding domain superfamily/Winged helix DNA-binding domain"/>
    <property type="match status" value="1"/>
</dbReference>
<dbReference type="GO" id="GO:0097367">
    <property type="term" value="F:carbohydrate derivative binding"/>
    <property type="evidence" value="ECO:0007669"/>
    <property type="project" value="InterPro"/>
</dbReference>
<evidence type="ECO:0000259" key="4">
    <source>
        <dbReference type="PROSITE" id="PS51071"/>
    </source>
</evidence>
<dbReference type="InterPro" id="IPR001347">
    <property type="entry name" value="SIS_dom"/>
</dbReference>
<keyword evidence="3" id="KW-0804">Transcription</keyword>
<dbReference type="PANTHER" id="PTHR30514">
    <property type="entry name" value="GLUCOKINASE"/>
    <property type="match status" value="1"/>
</dbReference>
<dbReference type="InterPro" id="IPR035472">
    <property type="entry name" value="RpiR-like_SIS"/>
</dbReference>
<dbReference type="Pfam" id="PF01418">
    <property type="entry name" value="HTH_6"/>
    <property type="match status" value="1"/>
</dbReference>
<dbReference type="PANTHER" id="PTHR30514:SF1">
    <property type="entry name" value="HTH-TYPE TRANSCRIPTIONAL REGULATOR HEXR-RELATED"/>
    <property type="match status" value="1"/>
</dbReference>
<dbReference type="InterPro" id="IPR009057">
    <property type="entry name" value="Homeodomain-like_sf"/>
</dbReference>
<gene>
    <name evidence="6" type="ORF">I7412_11535</name>
</gene>
<dbReference type="SUPFAM" id="SSF46689">
    <property type="entry name" value="Homeodomain-like"/>
    <property type="match status" value="1"/>
</dbReference>
<feature type="domain" description="HTH rpiR-type" evidence="4">
    <location>
        <begin position="10"/>
        <end position="86"/>
    </location>
</feature>
<name>A0A937RF17_9ACTN</name>
<dbReference type="InterPro" id="IPR047640">
    <property type="entry name" value="RpiR-like"/>
</dbReference>
<dbReference type="InterPro" id="IPR036388">
    <property type="entry name" value="WH-like_DNA-bd_sf"/>
</dbReference>
<evidence type="ECO:0000259" key="5">
    <source>
        <dbReference type="PROSITE" id="PS51464"/>
    </source>
</evidence>
<dbReference type="AlphaFoldDB" id="A0A937RF17"/>
<dbReference type="GO" id="GO:0003677">
    <property type="term" value="F:DNA binding"/>
    <property type="evidence" value="ECO:0007669"/>
    <property type="project" value="UniProtKB-KW"/>
</dbReference>
<dbReference type="GO" id="GO:0003700">
    <property type="term" value="F:DNA-binding transcription factor activity"/>
    <property type="evidence" value="ECO:0007669"/>
    <property type="project" value="InterPro"/>
</dbReference>
<reference evidence="6" key="1">
    <citation type="submission" date="2020-12" db="EMBL/GenBank/DDBJ databases">
        <title>Genomic characterization of non-nitrogen-fixing Frankia strains.</title>
        <authorList>
            <person name="Carlos-Shanley C."/>
            <person name="Guerra T."/>
            <person name="Hahn D."/>
        </authorList>
    </citation>
    <scope>NUCLEOTIDE SEQUENCE</scope>
    <source>
        <strain evidence="6">CN6</strain>
    </source>
</reference>
<keyword evidence="2" id="KW-0238">DNA-binding</keyword>
<organism evidence="6 7">
    <name type="scientific">Frankia nepalensis</name>
    <dbReference type="NCBI Taxonomy" id="1836974"/>
    <lineage>
        <taxon>Bacteria</taxon>
        <taxon>Bacillati</taxon>
        <taxon>Actinomycetota</taxon>
        <taxon>Actinomycetes</taxon>
        <taxon>Frankiales</taxon>
        <taxon>Frankiaceae</taxon>
        <taxon>Frankia</taxon>
    </lineage>
</organism>
<evidence type="ECO:0000313" key="7">
    <source>
        <dbReference type="Proteomes" id="UP000604475"/>
    </source>
</evidence>
<dbReference type="CDD" id="cd05013">
    <property type="entry name" value="SIS_RpiR"/>
    <property type="match status" value="1"/>
</dbReference>
<dbReference type="PROSITE" id="PS51464">
    <property type="entry name" value="SIS"/>
    <property type="match status" value="1"/>
</dbReference>
<evidence type="ECO:0000256" key="1">
    <source>
        <dbReference type="ARBA" id="ARBA00023015"/>
    </source>
</evidence>
<dbReference type="GO" id="GO:1901135">
    <property type="term" value="P:carbohydrate derivative metabolic process"/>
    <property type="evidence" value="ECO:0007669"/>
    <property type="project" value="InterPro"/>
</dbReference>
<dbReference type="SUPFAM" id="SSF53697">
    <property type="entry name" value="SIS domain"/>
    <property type="match status" value="1"/>
</dbReference>
<proteinExistence type="predicted"/>
<keyword evidence="7" id="KW-1185">Reference proteome</keyword>
<evidence type="ECO:0000256" key="3">
    <source>
        <dbReference type="ARBA" id="ARBA00023163"/>
    </source>
</evidence>